<proteinExistence type="predicted"/>
<keyword evidence="2" id="KW-1185">Reference proteome</keyword>
<protein>
    <submittedName>
        <fullName evidence="1">Unnamed protein product</fullName>
    </submittedName>
</protein>
<organism evidence="1 2">
    <name type="scientific">Ambrosiozyma monospora</name>
    <name type="common">Yeast</name>
    <name type="synonym">Endomycopsis monosporus</name>
    <dbReference type="NCBI Taxonomy" id="43982"/>
    <lineage>
        <taxon>Eukaryota</taxon>
        <taxon>Fungi</taxon>
        <taxon>Dikarya</taxon>
        <taxon>Ascomycota</taxon>
        <taxon>Saccharomycotina</taxon>
        <taxon>Pichiomycetes</taxon>
        <taxon>Pichiales</taxon>
        <taxon>Pichiaceae</taxon>
        <taxon>Ambrosiozyma</taxon>
    </lineage>
</organism>
<accession>A0ACB5SXE2</accession>
<reference evidence="1" key="1">
    <citation type="submission" date="2023-04" db="EMBL/GenBank/DDBJ databases">
        <title>Ambrosiozyma monospora NBRC 10751.</title>
        <authorList>
            <person name="Ichikawa N."/>
            <person name="Sato H."/>
            <person name="Tonouchi N."/>
        </authorList>
    </citation>
    <scope>NUCLEOTIDE SEQUENCE</scope>
    <source>
        <strain evidence="1">NBRC 10751</strain>
    </source>
</reference>
<sequence>MEALRKLRTVIPIEKRNKWLVFSICLMALSLDNLSVSGGITSTVSVQEAFNTTSTNATWVISAYALTLGSFILIFGKLADILGADNIFLFGTCIMSLFALICAVIEKSVIALIVFRAFQGIGASALVPSGIALTAGYFAHDFNVMQRANRLLSIALTGAFGIGTLIGGAFALTNIGYKAFFYFVFALSFLCAITLTFTIIPVPRHSQLHLSDLNYGGVFILVAGLLLIILGLTEGGHKWRQAAAYVTLPIGFLLVISVFLFETVYIRGYRVKHANEMPMDDGVAALKDAEAPTTSEVSINHSSSSEANIDSIAKPTADETSPEPKKKVDWRLTMDYLFPPECLKIPNFLVFLCLVITFFIDFTVLLTALFQYHQFIEHNTSIISSLKVFSMSVGEQPSG</sequence>
<dbReference type="EMBL" id="BSXS01001367">
    <property type="protein sequence ID" value="GME75966.1"/>
    <property type="molecule type" value="Genomic_DNA"/>
</dbReference>
<evidence type="ECO:0000313" key="1">
    <source>
        <dbReference type="EMBL" id="GME75966.1"/>
    </source>
</evidence>
<comment type="caution">
    <text evidence="1">The sequence shown here is derived from an EMBL/GenBank/DDBJ whole genome shotgun (WGS) entry which is preliminary data.</text>
</comment>
<evidence type="ECO:0000313" key="2">
    <source>
        <dbReference type="Proteomes" id="UP001165064"/>
    </source>
</evidence>
<dbReference type="Proteomes" id="UP001165064">
    <property type="component" value="Unassembled WGS sequence"/>
</dbReference>
<gene>
    <name evidence="1" type="ORF">Amon02_000238700</name>
</gene>
<name>A0ACB5SXE2_AMBMO</name>